<name>A0A9W6PB17_9ACTN</name>
<proteinExistence type="predicted"/>
<dbReference type="RefSeq" id="WP_158715008.1">
    <property type="nucleotide sequence ID" value="NZ_BSRX01000002.1"/>
</dbReference>
<dbReference type="OrthoDB" id="3381569at2"/>
<evidence type="ECO:0000313" key="2">
    <source>
        <dbReference type="Proteomes" id="UP001165143"/>
    </source>
</evidence>
<accession>A0A9W6PB17</accession>
<gene>
    <name evidence="1" type="ORF">Kpho01_04450</name>
</gene>
<dbReference type="Proteomes" id="UP001165143">
    <property type="component" value="Unassembled WGS sequence"/>
</dbReference>
<protein>
    <submittedName>
        <fullName evidence="1">Uncharacterized protein</fullName>
    </submittedName>
</protein>
<organism evidence="1 2">
    <name type="scientific">Kitasatospora phosalacinea</name>
    <dbReference type="NCBI Taxonomy" id="2065"/>
    <lineage>
        <taxon>Bacteria</taxon>
        <taxon>Bacillati</taxon>
        <taxon>Actinomycetota</taxon>
        <taxon>Actinomycetes</taxon>
        <taxon>Kitasatosporales</taxon>
        <taxon>Streptomycetaceae</taxon>
        <taxon>Kitasatospora</taxon>
    </lineage>
</organism>
<comment type="caution">
    <text evidence="1">The sequence shown here is derived from an EMBL/GenBank/DDBJ whole genome shotgun (WGS) entry which is preliminary data.</text>
</comment>
<sequence>MTTSPGIWIAAVPSLGPEDVGVLLAVDTTSADPGERAVNALLGYGHEGEEGVFHLLPHDLAARYARAPGRLAVTLVTARAVLTRCLAEHPGLLAEFGPPGDDDEWVPLLRRELATDFVPAERDGEPQVVLLIDHAGPAASAAELIAAFEAGEAGVAVLNAQ</sequence>
<dbReference type="AlphaFoldDB" id="A0A9W6PB17"/>
<evidence type="ECO:0000313" key="1">
    <source>
        <dbReference type="EMBL" id="GLW52434.1"/>
    </source>
</evidence>
<reference evidence="1" key="1">
    <citation type="submission" date="2023-02" db="EMBL/GenBank/DDBJ databases">
        <title>Kitasatospora phosalacinea NBRC 14362.</title>
        <authorList>
            <person name="Ichikawa N."/>
            <person name="Sato H."/>
            <person name="Tonouchi N."/>
        </authorList>
    </citation>
    <scope>NUCLEOTIDE SEQUENCE</scope>
    <source>
        <strain evidence="1">NBRC 14362</strain>
    </source>
</reference>
<dbReference type="EMBL" id="BSRX01000002">
    <property type="protein sequence ID" value="GLW52434.1"/>
    <property type="molecule type" value="Genomic_DNA"/>
</dbReference>